<keyword evidence="2" id="KW-0560">Oxidoreductase</keyword>
<dbReference type="AlphaFoldDB" id="A0A0J1ENR6"/>
<feature type="domain" description="Gfo/Idh/MocA-like oxidoreductase N-terminal" evidence="3">
    <location>
        <begin position="25"/>
        <end position="143"/>
    </location>
</feature>
<accession>A0A0J1ENR6</accession>
<dbReference type="GO" id="GO:0000166">
    <property type="term" value="F:nucleotide binding"/>
    <property type="evidence" value="ECO:0007669"/>
    <property type="project" value="InterPro"/>
</dbReference>
<dbReference type="SUPFAM" id="SSF55347">
    <property type="entry name" value="Glyceraldehyde-3-phosphate dehydrogenase-like, C-terminal domain"/>
    <property type="match status" value="1"/>
</dbReference>
<dbReference type="Proteomes" id="UP000036367">
    <property type="component" value="Unassembled WGS sequence"/>
</dbReference>
<reference evidence="5" key="1">
    <citation type="submission" date="2015-05" db="EMBL/GenBank/DDBJ databases">
        <title>Permanent draft genome of Rhodopirellula islandicus K833.</title>
        <authorList>
            <person name="Kizina J."/>
            <person name="Richter M."/>
            <person name="Glockner F.O."/>
            <person name="Harder J."/>
        </authorList>
    </citation>
    <scope>NUCLEOTIDE SEQUENCE [LARGE SCALE GENOMIC DNA]</scope>
    <source>
        <strain evidence="5">K833</strain>
    </source>
</reference>
<name>A0A0J1ENR6_RHOIS</name>
<evidence type="ECO:0000313" key="6">
    <source>
        <dbReference type="Proteomes" id="UP000036367"/>
    </source>
</evidence>
<dbReference type="InterPro" id="IPR000683">
    <property type="entry name" value="Gfo/Idh/MocA-like_OxRdtase_N"/>
</dbReference>
<evidence type="ECO:0000259" key="3">
    <source>
        <dbReference type="Pfam" id="PF01408"/>
    </source>
</evidence>
<gene>
    <name evidence="5" type="ORF">RISK_000940</name>
</gene>
<comment type="similarity">
    <text evidence="1">Belongs to the Gfo/Idh/MocA family.</text>
</comment>
<feature type="domain" description="Gfo/Idh/MocA-like oxidoreductase C-terminal" evidence="4">
    <location>
        <begin position="156"/>
        <end position="363"/>
    </location>
</feature>
<evidence type="ECO:0000256" key="1">
    <source>
        <dbReference type="ARBA" id="ARBA00010928"/>
    </source>
</evidence>
<dbReference type="PATRIC" id="fig|595434.4.peg.904"/>
<dbReference type="Pfam" id="PF01408">
    <property type="entry name" value="GFO_IDH_MocA"/>
    <property type="match status" value="1"/>
</dbReference>
<dbReference type="Pfam" id="PF02894">
    <property type="entry name" value="GFO_IDH_MocA_C"/>
    <property type="match status" value="1"/>
</dbReference>
<sequence>MTQRESNAADLGIDPVMPKDREVPIGCIGAGFIMDDCQLVAYRAAGFQPAAIASRRREQAASVAERHGISKVFDNPSELLADSSIPVIDIAVPPDVQLEIIREAVRHPHIRGILVQKPIAGCLAKAKQIVDLCRDAGITLCVNQNMRYDQSVRACKTLLAQGQLGEPVLATIDMRAIPHWMPWQQRQGWMTCRIMSIHHLDAMRYWFGDPIRVFASFRTDPRTTFSHVDGIGLYILEYANGLRCQICDDVWAGPAREGAAEDLGITWRVEGTKGMARGTIGWPKYPLRSPSTIDWTTTDIGRWEQPRWDQVWFPDAFAGPMAELLVALETGIEPNLSGRDNLRTMALVDACYESAKTHRAIELPTTL</sequence>
<dbReference type="InterPro" id="IPR004104">
    <property type="entry name" value="Gfo/Idh/MocA-like_OxRdtase_C"/>
</dbReference>
<evidence type="ECO:0000313" key="5">
    <source>
        <dbReference type="EMBL" id="KLU07139.1"/>
    </source>
</evidence>
<dbReference type="GO" id="GO:0016491">
    <property type="term" value="F:oxidoreductase activity"/>
    <property type="evidence" value="ECO:0007669"/>
    <property type="project" value="UniProtKB-KW"/>
</dbReference>
<dbReference type="InterPro" id="IPR051317">
    <property type="entry name" value="Gfo/Idh/MocA_oxidoreduct"/>
</dbReference>
<dbReference type="Gene3D" id="3.30.360.10">
    <property type="entry name" value="Dihydrodipicolinate Reductase, domain 2"/>
    <property type="match status" value="1"/>
</dbReference>
<keyword evidence="6" id="KW-1185">Reference proteome</keyword>
<dbReference type="SUPFAM" id="SSF51735">
    <property type="entry name" value="NAD(P)-binding Rossmann-fold domains"/>
    <property type="match status" value="1"/>
</dbReference>
<evidence type="ECO:0000259" key="4">
    <source>
        <dbReference type="Pfam" id="PF02894"/>
    </source>
</evidence>
<dbReference type="Gene3D" id="3.40.50.720">
    <property type="entry name" value="NAD(P)-binding Rossmann-like Domain"/>
    <property type="match status" value="1"/>
</dbReference>
<dbReference type="STRING" id="595434.RISK_000940"/>
<organism evidence="5 6">
    <name type="scientific">Rhodopirellula islandica</name>
    <dbReference type="NCBI Taxonomy" id="595434"/>
    <lineage>
        <taxon>Bacteria</taxon>
        <taxon>Pseudomonadati</taxon>
        <taxon>Planctomycetota</taxon>
        <taxon>Planctomycetia</taxon>
        <taxon>Pirellulales</taxon>
        <taxon>Pirellulaceae</taxon>
        <taxon>Rhodopirellula</taxon>
    </lineage>
</organism>
<dbReference type="PANTHER" id="PTHR43708:SF5">
    <property type="entry name" value="CONSERVED EXPRESSED OXIDOREDUCTASE (EUROFUNG)-RELATED"/>
    <property type="match status" value="1"/>
</dbReference>
<comment type="caution">
    <text evidence="5">The sequence shown here is derived from an EMBL/GenBank/DDBJ whole genome shotgun (WGS) entry which is preliminary data.</text>
</comment>
<dbReference type="OrthoDB" id="6183734at2"/>
<proteinExistence type="inferred from homology"/>
<evidence type="ECO:0000256" key="2">
    <source>
        <dbReference type="ARBA" id="ARBA00023002"/>
    </source>
</evidence>
<protein>
    <submittedName>
        <fullName evidence="5">C-compound and carbohydrate metabolism</fullName>
    </submittedName>
</protein>
<dbReference type="InterPro" id="IPR036291">
    <property type="entry name" value="NAD(P)-bd_dom_sf"/>
</dbReference>
<dbReference type="EMBL" id="LECT01000007">
    <property type="protein sequence ID" value="KLU07139.1"/>
    <property type="molecule type" value="Genomic_DNA"/>
</dbReference>
<dbReference type="RefSeq" id="WP_047812919.1">
    <property type="nucleotide sequence ID" value="NZ_LECT01000007.1"/>
</dbReference>
<dbReference type="PANTHER" id="PTHR43708">
    <property type="entry name" value="CONSERVED EXPRESSED OXIDOREDUCTASE (EUROFUNG)"/>
    <property type="match status" value="1"/>
</dbReference>